<comment type="similarity">
    <text evidence="1 6">Belongs to the glutaminase family.</text>
</comment>
<dbReference type="OrthoDB" id="9788822at2"/>
<evidence type="ECO:0000256" key="4">
    <source>
        <dbReference type="ARBA" id="ARBA00022801"/>
    </source>
</evidence>
<dbReference type="PANTHER" id="PTHR12544">
    <property type="entry name" value="GLUTAMINASE"/>
    <property type="match status" value="1"/>
</dbReference>
<dbReference type="InterPro" id="IPR015868">
    <property type="entry name" value="Glutaminase"/>
</dbReference>
<keyword evidence="6" id="KW-0007">Acetylation</keyword>
<evidence type="ECO:0000313" key="8">
    <source>
        <dbReference type="Proteomes" id="UP000092952"/>
    </source>
</evidence>
<comment type="catalytic activity">
    <reaction evidence="5 6">
        <text>L-glutamine + H2O = L-glutamate + NH4(+)</text>
        <dbReference type="Rhea" id="RHEA:15889"/>
        <dbReference type="ChEBI" id="CHEBI:15377"/>
        <dbReference type="ChEBI" id="CHEBI:28938"/>
        <dbReference type="ChEBI" id="CHEBI:29985"/>
        <dbReference type="ChEBI" id="CHEBI:58359"/>
        <dbReference type="EC" id="3.5.1.2"/>
    </reaction>
</comment>
<evidence type="ECO:0000256" key="3">
    <source>
        <dbReference type="ARBA" id="ARBA00012918"/>
    </source>
</evidence>
<feature type="binding site" evidence="6">
    <location>
        <position position="208"/>
    </location>
    <ligand>
        <name>substrate</name>
    </ligand>
</feature>
<feature type="binding site" evidence="6">
    <location>
        <position position="184"/>
    </location>
    <ligand>
        <name>substrate</name>
    </ligand>
</feature>
<protein>
    <recommendedName>
        <fullName evidence="3 6">Glutaminase</fullName>
        <ecNumber evidence="3 6">3.5.1.2</ecNumber>
    </recommendedName>
</protein>
<feature type="binding site" evidence="6">
    <location>
        <position position="177"/>
    </location>
    <ligand>
        <name>substrate</name>
    </ligand>
</feature>
<dbReference type="InParanoid" id="A0A1B1YRI3"/>
<dbReference type="FunCoup" id="A0A1B1YRI3">
    <property type="interactions" value="88"/>
</dbReference>
<dbReference type="HAMAP" id="MF_00313">
    <property type="entry name" value="Glutaminase"/>
    <property type="match status" value="1"/>
</dbReference>
<dbReference type="AlphaFoldDB" id="A0A1B1YRI3"/>
<dbReference type="GO" id="GO:0006543">
    <property type="term" value="P:L-glutamine catabolic process"/>
    <property type="evidence" value="ECO:0007669"/>
    <property type="project" value="TreeGrafter"/>
</dbReference>
<evidence type="ECO:0000256" key="1">
    <source>
        <dbReference type="ARBA" id="ARBA00011076"/>
    </source>
</evidence>
<dbReference type="KEGG" id="gbi:PG2T_03735"/>
<dbReference type="GO" id="GO:0006537">
    <property type="term" value="P:glutamate biosynthetic process"/>
    <property type="evidence" value="ECO:0007669"/>
    <property type="project" value="TreeGrafter"/>
</dbReference>
<dbReference type="STRING" id="1810504.PG2T_03735"/>
<dbReference type="RefSeq" id="WP_068802889.1">
    <property type="nucleotide sequence ID" value="NZ_CP014671.1"/>
</dbReference>
<dbReference type="NCBIfam" id="TIGR03814">
    <property type="entry name" value="Gln_ase"/>
    <property type="match status" value="1"/>
</dbReference>
<keyword evidence="4 6" id="KW-0378">Hydrolase</keyword>
<dbReference type="EC" id="3.5.1.2" evidence="3 6"/>
<evidence type="ECO:0000313" key="7">
    <source>
        <dbReference type="EMBL" id="ANX03390.1"/>
    </source>
</evidence>
<sequence length="350" mass="37744">MEDRPSDISALVRGIRTAVSPFRSTLRELQQRYRDLQDGRVADYIPELATADPAWFGIAVAGAADGQLFEAGNCEQEFTIQSISKPFVFGLALEDHGREAVAARVGVEPTGDAFNSIIKLDEGSHRPHNPMVNAGAIATAALIKGDTHVERLNRLLDMFGRYIGRRPKVDVAVFASERQTGHRNRSIAHLLLNFGMLPPNVEEVLDLYFQQCSILVTTRDLAMMAATLANGGVNPVTGVRALQAEYVQDLLSIMYTCGMYDYAGQWAYDVGLPAKSGVSGGVMTVVPGRMGMAVFSPPLDSHGNSVRGVAVCRELSQRFGLHCFGSAPPADAAQLPWPAHARVTPSAPPA</sequence>
<dbReference type="EMBL" id="CP014671">
    <property type="protein sequence ID" value="ANX03390.1"/>
    <property type="molecule type" value="Genomic_DNA"/>
</dbReference>
<proteinExistence type="inferred from homology"/>
<reference evidence="8" key="1">
    <citation type="submission" date="2016-03" db="EMBL/GenBank/DDBJ databases">
        <title>Complete genome sequence of Solimmundus cernigliae, representing a novel lineage of polycyclic aromatic hydrocarbon degraders within the Gammaproteobacteria.</title>
        <authorList>
            <person name="Singleton D.R."/>
            <person name="Dickey A.N."/>
            <person name="Scholl E.H."/>
            <person name="Wright F.A."/>
            <person name="Aitken M.D."/>
        </authorList>
    </citation>
    <scope>NUCLEOTIDE SEQUENCE [LARGE SCALE GENOMIC DNA]</scope>
    <source>
        <strain evidence="8">TR3.2</strain>
    </source>
</reference>
<keyword evidence="8" id="KW-1185">Reference proteome</keyword>
<comment type="subunit">
    <text evidence="2 6">Homotetramer.</text>
</comment>
<dbReference type="Pfam" id="PF04960">
    <property type="entry name" value="Glutaminase"/>
    <property type="match status" value="1"/>
</dbReference>
<dbReference type="InterPro" id="IPR012338">
    <property type="entry name" value="Beta-lactam/transpept-like"/>
</dbReference>
<gene>
    <name evidence="6" type="primary">glsA</name>
    <name evidence="7" type="ORF">PG2T_03735</name>
</gene>
<dbReference type="Gene3D" id="3.40.710.10">
    <property type="entry name" value="DD-peptidase/beta-lactamase superfamily"/>
    <property type="match status" value="1"/>
</dbReference>
<dbReference type="SUPFAM" id="SSF56601">
    <property type="entry name" value="beta-lactamase/transpeptidase-like"/>
    <property type="match status" value="1"/>
</dbReference>
<evidence type="ECO:0000256" key="6">
    <source>
        <dbReference type="HAMAP-Rule" id="MF_00313"/>
    </source>
</evidence>
<dbReference type="PANTHER" id="PTHR12544:SF29">
    <property type="entry name" value="GLUTAMINASE"/>
    <property type="match status" value="1"/>
</dbReference>
<evidence type="ECO:0000256" key="2">
    <source>
        <dbReference type="ARBA" id="ARBA00011881"/>
    </source>
</evidence>
<organism evidence="7 8">
    <name type="scientific">Immundisolibacter cernigliae</name>
    <dbReference type="NCBI Taxonomy" id="1810504"/>
    <lineage>
        <taxon>Bacteria</taxon>
        <taxon>Pseudomonadati</taxon>
        <taxon>Pseudomonadota</taxon>
        <taxon>Gammaproteobacteria</taxon>
        <taxon>Immundisolibacterales</taxon>
        <taxon>Immundisolibacteraceae</taxon>
        <taxon>Immundisolibacter</taxon>
    </lineage>
</organism>
<feature type="binding site" evidence="6">
    <location>
        <position position="133"/>
    </location>
    <ligand>
        <name>substrate</name>
    </ligand>
</feature>
<feature type="binding site" evidence="6">
    <location>
        <position position="82"/>
    </location>
    <ligand>
        <name>substrate</name>
    </ligand>
</feature>
<dbReference type="FunFam" id="3.40.710.10:FF:000005">
    <property type="entry name" value="Glutaminase"/>
    <property type="match status" value="1"/>
</dbReference>
<feature type="binding site" evidence="6">
    <location>
        <position position="278"/>
    </location>
    <ligand>
        <name>substrate</name>
    </ligand>
</feature>
<evidence type="ECO:0000256" key="5">
    <source>
        <dbReference type="ARBA" id="ARBA00049534"/>
    </source>
</evidence>
<accession>A0A1B1YRI3</accession>
<feature type="binding site" evidence="6">
    <location>
        <position position="260"/>
    </location>
    <ligand>
        <name>substrate</name>
    </ligand>
</feature>
<name>A0A1B1YRI3_9GAMM</name>
<dbReference type="GO" id="GO:0004359">
    <property type="term" value="F:glutaminase activity"/>
    <property type="evidence" value="ECO:0007669"/>
    <property type="project" value="UniProtKB-UniRule"/>
</dbReference>
<dbReference type="Proteomes" id="UP000092952">
    <property type="component" value="Chromosome"/>
</dbReference>